<dbReference type="RefSeq" id="WP_182542473.1">
    <property type="nucleotide sequence ID" value="NZ_JACGWZ010000001.1"/>
</dbReference>
<dbReference type="Proteomes" id="UP000569329">
    <property type="component" value="Unassembled WGS sequence"/>
</dbReference>
<evidence type="ECO:0000313" key="2">
    <source>
        <dbReference type="EMBL" id="MBA8823095.1"/>
    </source>
</evidence>
<dbReference type="EMBL" id="JACGWZ010000001">
    <property type="protein sequence ID" value="MBA8823095.1"/>
    <property type="molecule type" value="Genomic_DNA"/>
</dbReference>
<dbReference type="CDD" id="cd02252">
    <property type="entry name" value="nylC_like"/>
    <property type="match status" value="1"/>
</dbReference>
<organism evidence="2 3">
    <name type="scientific">Halosaccharopolyspora lacisalsi</name>
    <dbReference type="NCBI Taxonomy" id="1000566"/>
    <lineage>
        <taxon>Bacteria</taxon>
        <taxon>Bacillati</taxon>
        <taxon>Actinomycetota</taxon>
        <taxon>Actinomycetes</taxon>
        <taxon>Pseudonocardiales</taxon>
        <taxon>Pseudonocardiaceae</taxon>
        <taxon>Halosaccharopolyspora</taxon>
    </lineage>
</organism>
<dbReference type="InterPro" id="IPR005321">
    <property type="entry name" value="Peptidase_S58_DmpA"/>
</dbReference>
<protein>
    <submittedName>
        <fullName evidence="2">L-aminopeptidase/D-esterase-like protein</fullName>
    </submittedName>
</protein>
<keyword evidence="2" id="KW-0031">Aminopeptidase</keyword>
<dbReference type="SUPFAM" id="SSF56266">
    <property type="entry name" value="DmpA/ArgJ-like"/>
    <property type="match status" value="1"/>
</dbReference>
<evidence type="ECO:0000256" key="1">
    <source>
        <dbReference type="ARBA" id="ARBA00007068"/>
    </source>
</evidence>
<dbReference type="Pfam" id="PF03576">
    <property type="entry name" value="Peptidase_S58"/>
    <property type="match status" value="1"/>
</dbReference>
<dbReference type="AlphaFoldDB" id="A0A839DUY2"/>
<dbReference type="PANTHER" id="PTHR36512:SF3">
    <property type="entry name" value="BLR5678 PROTEIN"/>
    <property type="match status" value="1"/>
</dbReference>
<accession>A0A839DUY2</accession>
<comment type="similarity">
    <text evidence="1">Belongs to the peptidase S58 family.</text>
</comment>
<name>A0A839DUY2_9PSEU</name>
<comment type="caution">
    <text evidence="2">The sequence shown here is derived from an EMBL/GenBank/DDBJ whole genome shotgun (WGS) entry which is preliminary data.</text>
</comment>
<reference evidence="2 3" key="1">
    <citation type="submission" date="2020-07" db="EMBL/GenBank/DDBJ databases">
        <title>Sequencing the genomes of 1000 actinobacteria strains.</title>
        <authorList>
            <person name="Klenk H.-P."/>
        </authorList>
    </citation>
    <scope>NUCLEOTIDE SEQUENCE [LARGE SCALE GENOMIC DNA]</scope>
    <source>
        <strain evidence="2 3">DSM 45975</strain>
    </source>
</reference>
<evidence type="ECO:0000313" key="3">
    <source>
        <dbReference type="Proteomes" id="UP000569329"/>
    </source>
</evidence>
<keyword evidence="2" id="KW-0378">Hydrolase</keyword>
<gene>
    <name evidence="2" type="ORF">FHX42_000424</name>
</gene>
<dbReference type="PANTHER" id="PTHR36512">
    <property type="entry name" value="D-AMINOPEPTIDASE"/>
    <property type="match status" value="1"/>
</dbReference>
<dbReference type="Gene3D" id="3.60.70.12">
    <property type="entry name" value="L-amino peptidase D-ALA esterase/amidase"/>
    <property type="match status" value="1"/>
</dbReference>
<proteinExistence type="inferred from homology"/>
<keyword evidence="2" id="KW-0645">Protease</keyword>
<keyword evidence="3" id="KW-1185">Reference proteome</keyword>
<sequence length="349" mass="34711">MSAPRRGPGNTVTDVDGVRLGHHQRLDEQWASGVSAVVVPEGAVAAVDVRGGGPGTRETDVLEPTHLVQQAHAVLLGGGSAYGLAAADGAMRWLGERGHGLAVAEGVHVPIVPAAVLFDLPVNGPGRWPDAEFGHAACAAATTDERGRGNIGAGTGAVSGGIKGGLGTASAVLGSGATLGAVVAVNSAGSVIDPDTGLPWAARFGHDGEFGLRAPDGAEVAAARERTTRPARGGAATSMLNTTIGAVATDLTLTKAECHRVAVAAHDGIARAVRPAHAMVDGDTVFALATGHRAALPGPVGGADWAGALDEVGAVAADVVTRAIVHAVLAAEPVAGVTTYTYLYPSARE</sequence>
<dbReference type="InterPro" id="IPR016117">
    <property type="entry name" value="ArgJ-like_dom_sf"/>
</dbReference>
<dbReference type="GO" id="GO:0004177">
    <property type="term" value="F:aminopeptidase activity"/>
    <property type="evidence" value="ECO:0007669"/>
    <property type="project" value="UniProtKB-KW"/>
</dbReference>